<organism evidence="1 2">
    <name type="scientific">Trichomalopsis sarcophagae</name>
    <dbReference type="NCBI Taxonomy" id="543379"/>
    <lineage>
        <taxon>Eukaryota</taxon>
        <taxon>Metazoa</taxon>
        <taxon>Ecdysozoa</taxon>
        <taxon>Arthropoda</taxon>
        <taxon>Hexapoda</taxon>
        <taxon>Insecta</taxon>
        <taxon>Pterygota</taxon>
        <taxon>Neoptera</taxon>
        <taxon>Endopterygota</taxon>
        <taxon>Hymenoptera</taxon>
        <taxon>Apocrita</taxon>
        <taxon>Proctotrupomorpha</taxon>
        <taxon>Chalcidoidea</taxon>
        <taxon>Pteromalidae</taxon>
        <taxon>Pteromalinae</taxon>
        <taxon>Trichomalopsis</taxon>
    </lineage>
</organism>
<evidence type="ECO:0000313" key="1">
    <source>
        <dbReference type="EMBL" id="OXU19378.1"/>
    </source>
</evidence>
<dbReference type="AlphaFoldDB" id="A0A232EM29"/>
<dbReference type="Proteomes" id="UP000215335">
    <property type="component" value="Unassembled WGS sequence"/>
</dbReference>
<protein>
    <submittedName>
        <fullName evidence="1">Uncharacterized protein</fullName>
    </submittedName>
</protein>
<evidence type="ECO:0000313" key="2">
    <source>
        <dbReference type="Proteomes" id="UP000215335"/>
    </source>
</evidence>
<sequence>MKNGTISPRKIPTQLRSFAYREREEVGEKLDYLAPDIHLQTLESNRLELSNSAYTAERRRTSLGLRKGSCSDFLTSRKHSRRLDRASRVDSGLVLIELAHKVGELLPQLFETSRRGHMYISKDRTIYALLLE</sequence>
<gene>
    <name evidence="1" type="ORF">TSAR_007522</name>
</gene>
<comment type="caution">
    <text evidence="1">The sequence shown here is derived from an EMBL/GenBank/DDBJ whole genome shotgun (WGS) entry which is preliminary data.</text>
</comment>
<reference evidence="1 2" key="1">
    <citation type="journal article" date="2017" name="Curr. Biol.">
        <title>The Evolution of Venom by Co-option of Single-Copy Genes.</title>
        <authorList>
            <person name="Martinson E.O."/>
            <person name="Mrinalini"/>
            <person name="Kelkar Y.D."/>
            <person name="Chang C.H."/>
            <person name="Werren J.H."/>
        </authorList>
    </citation>
    <scope>NUCLEOTIDE SEQUENCE [LARGE SCALE GENOMIC DNA]</scope>
    <source>
        <strain evidence="1 2">Alberta</strain>
        <tissue evidence="1">Whole body</tissue>
    </source>
</reference>
<name>A0A232EM29_9HYME</name>
<accession>A0A232EM29</accession>
<dbReference type="EMBL" id="NNAY01003458">
    <property type="protein sequence ID" value="OXU19378.1"/>
    <property type="molecule type" value="Genomic_DNA"/>
</dbReference>
<keyword evidence="2" id="KW-1185">Reference proteome</keyword>
<proteinExistence type="predicted"/>